<protein>
    <submittedName>
        <fullName evidence="7">Transposase</fullName>
    </submittedName>
</protein>
<dbReference type="GO" id="GO:0003677">
    <property type="term" value="F:DNA binding"/>
    <property type="evidence" value="ECO:0007669"/>
    <property type="project" value="UniProtKB-KW"/>
</dbReference>
<evidence type="ECO:0000256" key="1">
    <source>
        <dbReference type="ARBA" id="ARBA00008761"/>
    </source>
</evidence>
<proteinExistence type="inferred from homology"/>
<dbReference type="Proteomes" id="UP000612362">
    <property type="component" value="Unassembled WGS sequence"/>
</dbReference>
<dbReference type="AlphaFoldDB" id="A0A8J3MXN8"/>
<keyword evidence="8" id="KW-1185">Reference proteome</keyword>
<keyword evidence="3" id="KW-0238">DNA-binding</keyword>
<keyword evidence="4" id="KW-0233">DNA recombination</keyword>
<dbReference type="RefSeq" id="WP_220199001.1">
    <property type="nucleotide sequence ID" value="NZ_BNJF01000006.1"/>
</dbReference>
<dbReference type="GO" id="GO:0032196">
    <property type="term" value="P:transposition"/>
    <property type="evidence" value="ECO:0007669"/>
    <property type="project" value="UniProtKB-KW"/>
</dbReference>
<feature type="domain" description="Cas12f1-like TNB" evidence="6">
    <location>
        <begin position="303"/>
        <end position="374"/>
    </location>
</feature>
<evidence type="ECO:0000313" key="7">
    <source>
        <dbReference type="EMBL" id="GHO49933.1"/>
    </source>
</evidence>
<gene>
    <name evidence="7" type="ORF">KSX_80960</name>
</gene>
<keyword evidence="2" id="KW-0815">Transposition</keyword>
<evidence type="ECO:0000256" key="3">
    <source>
        <dbReference type="ARBA" id="ARBA00023125"/>
    </source>
</evidence>
<dbReference type="InterPro" id="IPR001959">
    <property type="entry name" value="Transposase"/>
</dbReference>
<dbReference type="EMBL" id="BNJF01000006">
    <property type="protein sequence ID" value="GHO49933.1"/>
    <property type="molecule type" value="Genomic_DNA"/>
</dbReference>
<accession>A0A8J3MXN8</accession>
<dbReference type="Pfam" id="PF01385">
    <property type="entry name" value="OrfB_IS605"/>
    <property type="match status" value="1"/>
</dbReference>
<feature type="domain" description="Probable transposase IS891/IS1136/IS1341" evidence="5">
    <location>
        <begin position="167"/>
        <end position="283"/>
    </location>
</feature>
<dbReference type="InterPro" id="IPR010095">
    <property type="entry name" value="Cas12f1-like_TNB"/>
</dbReference>
<evidence type="ECO:0000259" key="6">
    <source>
        <dbReference type="Pfam" id="PF07282"/>
    </source>
</evidence>
<reference evidence="7" key="1">
    <citation type="submission" date="2020-10" db="EMBL/GenBank/DDBJ databases">
        <title>Taxonomic study of unclassified bacteria belonging to the class Ktedonobacteria.</title>
        <authorList>
            <person name="Yabe S."/>
            <person name="Wang C.M."/>
            <person name="Zheng Y."/>
            <person name="Sakai Y."/>
            <person name="Cavaletti L."/>
            <person name="Monciardini P."/>
            <person name="Donadio S."/>
        </authorList>
    </citation>
    <scope>NUCLEOTIDE SEQUENCE</scope>
    <source>
        <strain evidence="7">SOSP1-1</strain>
    </source>
</reference>
<evidence type="ECO:0000256" key="4">
    <source>
        <dbReference type="ARBA" id="ARBA00023172"/>
    </source>
</evidence>
<comment type="similarity">
    <text evidence="1">In the C-terminal section; belongs to the transposase 35 family.</text>
</comment>
<sequence length="400" mass="46055">MQLVERHCIHQSDDRYAALDRASFASKNLYNLANYHMRQAFIQTGVYLGYANVYHLVKHTEAYQALPRKVSNDVLRLLDKNWKAFRKGLAAWFDDPKKFLGRPKLPKYKDKQKGRNILIYDLQAISKKALKKGMVAPSQLGIEIPTTHPKVKQVRIAPRTGLYVVEIVYDYEPQQANVDPLFVAGIDIGLNNLATLTSNKAGFEPVLVNGRPLKNINHYYNKQRSRLQSHLSKYDRFNSPRLECLTSKRTRKIDHYLHTQSHRIIERLIWEGIGTLIIGKNDRWKQEINIGKRNNQQFVQIPFARFIHMLTYKAEMVGIHVIWQEESHTSKCSFLDLEPICHHECYVGKRIKRGLFRTSTGKRINADVNGSLNIIRKAIPNSFGQGIEGVAVRPVGAPTY</sequence>
<evidence type="ECO:0000259" key="5">
    <source>
        <dbReference type="Pfam" id="PF01385"/>
    </source>
</evidence>
<evidence type="ECO:0000313" key="8">
    <source>
        <dbReference type="Proteomes" id="UP000612362"/>
    </source>
</evidence>
<dbReference type="Pfam" id="PF07282">
    <property type="entry name" value="Cas12f1-like_TNB"/>
    <property type="match status" value="1"/>
</dbReference>
<dbReference type="NCBIfam" id="NF040570">
    <property type="entry name" value="guided_TnpB"/>
    <property type="match status" value="1"/>
</dbReference>
<comment type="caution">
    <text evidence="7">The sequence shown here is derived from an EMBL/GenBank/DDBJ whole genome shotgun (WGS) entry which is preliminary data.</text>
</comment>
<evidence type="ECO:0000256" key="2">
    <source>
        <dbReference type="ARBA" id="ARBA00022578"/>
    </source>
</evidence>
<organism evidence="7 8">
    <name type="scientific">Ktedonospora formicarum</name>
    <dbReference type="NCBI Taxonomy" id="2778364"/>
    <lineage>
        <taxon>Bacteria</taxon>
        <taxon>Bacillati</taxon>
        <taxon>Chloroflexota</taxon>
        <taxon>Ktedonobacteria</taxon>
        <taxon>Ktedonobacterales</taxon>
        <taxon>Ktedonobacteraceae</taxon>
        <taxon>Ktedonospora</taxon>
    </lineage>
</organism>
<dbReference type="NCBIfam" id="TIGR01766">
    <property type="entry name" value="IS200/IS605 family accessory protein TnpB-like domain"/>
    <property type="match status" value="1"/>
</dbReference>
<dbReference type="GO" id="GO:0006310">
    <property type="term" value="P:DNA recombination"/>
    <property type="evidence" value="ECO:0007669"/>
    <property type="project" value="UniProtKB-KW"/>
</dbReference>
<name>A0A8J3MXN8_9CHLR</name>